<dbReference type="Pfam" id="PF00651">
    <property type="entry name" value="BTB"/>
    <property type="match status" value="1"/>
</dbReference>
<evidence type="ECO:0000259" key="2">
    <source>
        <dbReference type="PROSITE" id="PS50097"/>
    </source>
</evidence>
<keyword evidence="1" id="KW-0812">Transmembrane</keyword>
<proteinExistence type="predicted"/>
<accession>A0A8T0EB89</accession>
<dbReference type="AlphaFoldDB" id="A0A8T0EB89"/>
<dbReference type="SMART" id="SM00225">
    <property type="entry name" value="BTB"/>
    <property type="match status" value="1"/>
</dbReference>
<dbReference type="PROSITE" id="PS50097">
    <property type="entry name" value="BTB"/>
    <property type="match status" value="1"/>
</dbReference>
<dbReference type="PANTHER" id="PTHR24413">
    <property type="entry name" value="SPECKLE-TYPE POZ PROTEIN"/>
    <property type="match status" value="1"/>
</dbReference>
<evidence type="ECO:0000313" key="3">
    <source>
        <dbReference type="EMBL" id="KAF8770266.1"/>
    </source>
</evidence>
<protein>
    <submittedName>
        <fullName evidence="3">Speckle-type POZ protein like</fullName>
    </submittedName>
</protein>
<evidence type="ECO:0000313" key="4">
    <source>
        <dbReference type="Proteomes" id="UP000807504"/>
    </source>
</evidence>
<dbReference type="Proteomes" id="UP000807504">
    <property type="component" value="Unassembled WGS sequence"/>
</dbReference>
<dbReference type="InterPro" id="IPR011333">
    <property type="entry name" value="SKP1/BTB/POZ_sf"/>
</dbReference>
<dbReference type="Gene3D" id="3.30.710.10">
    <property type="entry name" value="Potassium Channel Kv1.1, Chain A"/>
    <property type="match status" value="1"/>
</dbReference>
<gene>
    <name evidence="3" type="ORF">HNY73_017821</name>
</gene>
<evidence type="ECO:0000256" key="1">
    <source>
        <dbReference type="SAM" id="Phobius"/>
    </source>
</evidence>
<dbReference type="EMBL" id="JABXBU010002228">
    <property type="protein sequence ID" value="KAF8770266.1"/>
    <property type="molecule type" value="Genomic_DNA"/>
</dbReference>
<comment type="caution">
    <text evidence="3">The sequence shown here is derived from an EMBL/GenBank/DDBJ whole genome shotgun (WGS) entry which is preliminary data.</text>
</comment>
<feature type="transmembrane region" description="Helical" evidence="1">
    <location>
        <begin position="108"/>
        <end position="129"/>
    </location>
</feature>
<reference evidence="3" key="2">
    <citation type="submission" date="2020-06" db="EMBL/GenBank/DDBJ databases">
        <authorList>
            <person name="Sheffer M."/>
        </authorList>
    </citation>
    <scope>NUCLEOTIDE SEQUENCE</scope>
</reference>
<dbReference type="InterPro" id="IPR000210">
    <property type="entry name" value="BTB/POZ_dom"/>
</dbReference>
<dbReference type="SUPFAM" id="SSF54695">
    <property type="entry name" value="POZ domain"/>
    <property type="match status" value="1"/>
</dbReference>
<dbReference type="Gene3D" id="1.25.40.420">
    <property type="match status" value="1"/>
</dbReference>
<feature type="domain" description="BTB" evidence="2">
    <location>
        <begin position="205"/>
        <end position="267"/>
    </location>
</feature>
<sequence length="362" mass="41668">MESERVKKSSTYSLGNFDLADKRRLTVMDTMKYKKDAEELADSILYLEEVSEDKGDITYMLRWVVRDYSRFMPGIQYHCHYIRIGKCIHSLKVLKHDTKAKDIRDKRLYSILLGLTPASSCANISFVLIGRRNKEIRPQNKVNLGCNPDRKCFFEFAESDLHTDHLELVALCRITVVGKVNVSPGIEKSTILQDFEALYNSGLFSDVILCIGGREFNVHKAVLAARSPVFAAMFRNEMKENSENRIQIEDSNEIAVEELLRYLYAEKTIPLTPYLALDLFELADKYDIQNLKAETVDYLKCNFSVENILDILVAADLHDERALKAEAIEFISNNLWHLLKTAKWKIFRTNLELVDCILAYLS</sequence>
<name>A0A8T0EB89_ARGBR</name>
<organism evidence="3 4">
    <name type="scientific">Argiope bruennichi</name>
    <name type="common">Wasp spider</name>
    <name type="synonym">Aranea bruennichi</name>
    <dbReference type="NCBI Taxonomy" id="94029"/>
    <lineage>
        <taxon>Eukaryota</taxon>
        <taxon>Metazoa</taxon>
        <taxon>Ecdysozoa</taxon>
        <taxon>Arthropoda</taxon>
        <taxon>Chelicerata</taxon>
        <taxon>Arachnida</taxon>
        <taxon>Araneae</taxon>
        <taxon>Araneomorphae</taxon>
        <taxon>Entelegynae</taxon>
        <taxon>Araneoidea</taxon>
        <taxon>Araneidae</taxon>
        <taxon>Argiope</taxon>
    </lineage>
</organism>
<keyword evidence="1" id="KW-0472">Membrane</keyword>
<keyword evidence="4" id="KW-1185">Reference proteome</keyword>
<keyword evidence="1" id="KW-1133">Transmembrane helix</keyword>
<reference evidence="3" key="1">
    <citation type="journal article" date="2020" name="bioRxiv">
        <title>Chromosome-level reference genome of the European wasp spider Argiope bruennichi: a resource for studies on range expansion and evolutionary adaptation.</title>
        <authorList>
            <person name="Sheffer M.M."/>
            <person name="Hoppe A."/>
            <person name="Krehenwinkel H."/>
            <person name="Uhl G."/>
            <person name="Kuss A.W."/>
            <person name="Jensen L."/>
            <person name="Jensen C."/>
            <person name="Gillespie R.G."/>
            <person name="Hoff K.J."/>
            <person name="Prost S."/>
        </authorList>
    </citation>
    <scope>NUCLEOTIDE SEQUENCE</scope>
</reference>